<dbReference type="Ensembl" id="ENSLACT00000008255.2">
    <property type="protein sequence ID" value="ENSLACP00000008189.2"/>
    <property type="gene ID" value="ENSLACG00000007251.2"/>
</dbReference>
<evidence type="ECO:0000313" key="3">
    <source>
        <dbReference type="Proteomes" id="UP000008672"/>
    </source>
</evidence>
<dbReference type="HOGENOM" id="CLU_108760_0_0_1"/>
<evidence type="ECO:0000256" key="1">
    <source>
        <dbReference type="SAM" id="MobiDB-lite"/>
    </source>
</evidence>
<evidence type="ECO:0000313" key="2">
    <source>
        <dbReference type="Ensembl" id="ENSLACP00000008189.2"/>
    </source>
</evidence>
<sequence>MKLKDKSVPASGPSKYSTCNWFYHAPLKMPDKSAYKETHHPPTSQIPSLSDLAEPDNKQCENRKMWIRETDSDYVKLAKQGGRPDLLRHKEPAPLRSPVPYFRPEWFIFDEQLPPVEEKQAPTWCLPDYMVHEEFSASRNDSQPEKGKGLDDGGKTIVWHQDVEDSEKEKTEKGKLRFPAIPEKSNHLRSTEVQSSALPTTTALKNHITFPLM</sequence>
<accession>H3AEW8</accession>
<dbReference type="EMBL" id="AFYH01221388">
    <property type="status" value="NOT_ANNOTATED_CDS"/>
    <property type="molecule type" value="Genomic_DNA"/>
</dbReference>
<name>H3AEW8_LATCH</name>
<dbReference type="EMBL" id="AFYH01221390">
    <property type="status" value="NOT_ANNOTATED_CDS"/>
    <property type="molecule type" value="Genomic_DNA"/>
</dbReference>
<dbReference type="KEGG" id="lcm:106706480"/>
<dbReference type="FunCoup" id="H3AEW8">
    <property type="interactions" value="67"/>
</dbReference>
<feature type="compositionally biased region" description="Basic and acidic residues" evidence="1">
    <location>
        <begin position="161"/>
        <end position="174"/>
    </location>
</feature>
<dbReference type="EMBL" id="AFYH01221387">
    <property type="status" value="NOT_ANNOTATED_CDS"/>
    <property type="molecule type" value="Genomic_DNA"/>
</dbReference>
<feature type="region of interest" description="Disordered" evidence="1">
    <location>
        <begin position="136"/>
        <end position="174"/>
    </location>
</feature>
<dbReference type="EMBL" id="AFYH01221386">
    <property type="status" value="NOT_ANNOTATED_CDS"/>
    <property type="molecule type" value="Genomic_DNA"/>
</dbReference>
<dbReference type="Proteomes" id="UP000008672">
    <property type="component" value="Unassembled WGS sequence"/>
</dbReference>
<keyword evidence="3" id="KW-1185">Reference proteome</keyword>
<dbReference type="STRING" id="7897.ENSLACP00000008189"/>
<feature type="region of interest" description="Disordered" evidence="1">
    <location>
        <begin position="32"/>
        <end position="58"/>
    </location>
</feature>
<feature type="compositionally biased region" description="Basic and acidic residues" evidence="1">
    <location>
        <begin position="136"/>
        <end position="154"/>
    </location>
</feature>
<dbReference type="InterPro" id="IPR040247">
    <property type="entry name" value="DUF5524"/>
</dbReference>
<dbReference type="EMBL" id="AFYH01221389">
    <property type="status" value="NOT_ANNOTATED_CDS"/>
    <property type="molecule type" value="Genomic_DNA"/>
</dbReference>
<dbReference type="Pfam" id="PF17662">
    <property type="entry name" value="DUF5524"/>
    <property type="match status" value="1"/>
</dbReference>
<reference evidence="3" key="1">
    <citation type="submission" date="2011-08" db="EMBL/GenBank/DDBJ databases">
        <title>The draft genome of Latimeria chalumnae.</title>
        <authorList>
            <person name="Di Palma F."/>
            <person name="Alfoldi J."/>
            <person name="Johnson J."/>
            <person name="Berlin A."/>
            <person name="Gnerre S."/>
            <person name="Jaffe D."/>
            <person name="MacCallum I."/>
            <person name="Young S."/>
            <person name="Walker B.J."/>
            <person name="Lander E."/>
            <person name="Lindblad-Toh K."/>
        </authorList>
    </citation>
    <scope>NUCLEOTIDE SEQUENCE [LARGE SCALE GENOMIC DNA]</scope>
    <source>
        <strain evidence="3">Wild caught</strain>
    </source>
</reference>
<dbReference type="InParanoid" id="H3AEW8"/>
<dbReference type="GeneTree" id="ENSGT00390000014376"/>
<dbReference type="eggNOG" id="ENOG502S6DP">
    <property type="taxonomic scope" value="Eukaryota"/>
</dbReference>
<reference evidence="2" key="3">
    <citation type="submission" date="2025-09" db="UniProtKB">
        <authorList>
            <consortium name="Ensembl"/>
        </authorList>
    </citation>
    <scope>IDENTIFICATION</scope>
</reference>
<reference evidence="2" key="2">
    <citation type="submission" date="2025-08" db="UniProtKB">
        <authorList>
            <consortium name="Ensembl"/>
        </authorList>
    </citation>
    <scope>IDENTIFICATION</scope>
</reference>
<organism evidence="2 3">
    <name type="scientific">Latimeria chalumnae</name>
    <name type="common">Coelacanth</name>
    <dbReference type="NCBI Taxonomy" id="7897"/>
    <lineage>
        <taxon>Eukaryota</taxon>
        <taxon>Metazoa</taxon>
        <taxon>Chordata</taxon>
        <taxon>Craniata</taxon>
        <taxon>Vertebrata</taxon>
        <taxon>Euteleostomi</taxon>
        <taxon>Coelacanthiformes</taxon>
        <taxon>Coelacanthidae</taxon>
        <taxon>Latimeria</taxon>
    </lineage>
</organism>
<dbReference type="OMA" id="KMWIRET"/>
<dbReference type="OrthoDB" id="10012494at2759"/>
<protein>
    <submittedName>
        <fullName evidence="2">Uncharacterized protein</fullName>
    </submittedName>
</protein>
<dbReference type="PANTHER" id="PTHR31097">
    <property type="entry name" value="SI:DKEY-276J7.1"/>
    <property type="match status" value="1"/>
</dbReference>
<proteinExistence type="predicted"/>
<dbReference type="PANTHER" id="PTHR31097:SF2">
    <property type="entry name" value="CHROMOSOME 7 OPEN READING FRAME 57"/>
    <property type="match status" value="1"/>
</dbReference>
<dbReference type="AlphaFoldDB" id="H3AEW8"/>